<dbReference type="InterPro" id="IPR004263">
    <property type="entry name" value="Exostosin"/>
</dbReference>
<reference evidence="2" key="1">
    <citation type="submission" date="2020-05" db="EMBL/GenBank/DDBJ databases">
        <authorList>
            <person name="Zhu T."/>
            <person name="Keshari N."/>
            <person name="Lu X."/>
        </authorList>
    </citation>
    <scope>NUCLEOTIDE SEQUENCE</scope>
    <source>
        <strain evidence="2">NK1-12</strain>
    </source>
</reference>
<evidence type="ECO:0000259" key="1">
    <source>
        <dbReference type="Pfam" id="PF03016"/>
    </source>
</evidence>
<dbReference type="Pfam" id="PF03016">
    <property type="entry name" value="Exostosin_GT47"/>
    <property type="match status" value="1"/>
</dbReference>
<dbReference type="PANTHER" id="PTHR11062">
    <property type="entry name" value="EXOSTOSIN HEPARAN SULFATE GLYCOSYLTRANSFERASE -RELATED"/>
    <property type="match status" value="1"/>
</dbReference>
<organism evidence="2">
    <name type="scientific">Leptolyngbya sp. NK1-12</name>
    <dbReference type="NCBI Taxonomy" id="2547451"/>
    <lineage>
        <taxon>Bacteria</taxon>
        <taxon>Bacillati</taxon>
        <taxon>Cyanobacteriota</taxon>
        <taxon>Cyanophyceae</taxon>
        <taxon>Leptolyngbyales</taxon>
        <taxon>Leptolyngbyaceae</taxon>
        <taxon>Leptolyngbya group</taxon>
        <taxon>Leptolyngbya</taxon>
    </lineage>
</organism>
<dbReference type="GO" id="GO:0016757">
    <property type="term" value="F:glycosyltransferase activity"/>
    <property type="evidence" value="ECO:0007669"/>
    <property type="project" value="InterPro"/>
</dbReference>
<accession>A0AA96WL63</accession>
<gene>
    <name evidence="2" type="ORF">HJG54_30950</name>
</gene>
<name>A0AA96WL63_9CYAN</name>
<evidence type="ECO:0000313" key="2">
    <source>
        <dbReference type="EMBL" id="WNZ27309.1"/>
    </source>
</evidence>
<protein>
    <recommendedName>
        <fullName evidence="1">Exostosin GT47 domain-containing protein</fullName>
    </recommendedName>
</protein>
<feature type="domain" description="Exostosin GT47" evidence="1">
    <location>
        <begin position="180"/>
        <end position="291"/>
    </location>
</feature>
<sequence>MDYATEFQLKLSKEPIKHRLRLLQFQYQRIKHRLRLQQFDRELCNRSAESMITVPPSLQPPPYKYRDYQGPWIEDYFYKFWVKNRLQSHLTYLPIFFDGFFLHSQTHKYTPREFEHIYNQMQQVLQDVHDDRGYFTILGMYDFPIWDWHKFPKNVLVFSANGGGDIPIPLVKGNPPFDCPSKEILVSFMGNLGGSSNRGGVRQRMYEALKDLAYFGQGPHWRSVMEKSIFTLCPRGLGRASFRLYEALSVGSIPIYIWDDMEWLPYQDVVDWSQIIVSVHVDKLNQIPKLVKGHSEADIRDKQQRIKKLYNRFFTFDAVCENIVRMLEQFQTMDQILQITQCRRYE</sequence>
<proteinExistence type="predicted"/>
<dbReference type="AlphaFoldDB" id="A0AA96WL63"/>
<dbReference type="InterPro" id="IPR040911">
    <property type="entry name" value="Exostosin_GT47"/>
</dbReference>
<dbReference type="EMBL" id="CP053587">
    <property type="protein sequence ID" value="WNZ27309.1"/>
    <property type="molecule type" value="Genomic_DNA"/>
</dbReference>
<dbReference type="RefSeq" id="WP_316436965.1">
    <property type="nucleotide sequence ID" value="NZ_CP053587.1"/>
</dbReference>